<evidence type="ECO:0000313" key="3">
    <source>
        <dbReference type="EMBL" id="EKE68654.1"/>
    </source>
</evidence>
<accession>K2JDQ1</accession>
<dbReference type="InterPro" id="IPR029058">
    <property type="entry name" value="AB_hydrolase_fold"/>
</dbReference>
<dbReference type="PANTHER" id="PTHR43798">
    <property type="entry name" value="MONOACYLGLYCEROL LIPASE"/>
    <property type="match status" value="1"/>
</dbReference>
<keyword evidence="4" id="KW-1185">Reference proteome</keyword>
<organism evidence="3 4">
    <name type="scientific">Gallaecimonas xiamenensis 3-C-1</name>
    <dbReference type="NCBI Taxonomy" id="745411"/>
    <lineage>
        <taxon>Bacteria</taxon>
        <taxon>Pseudomonadati</taxon>
        <taxon>Pseudomonadota</taxon>
        <taxon>Gammaproteobacteria</taxon>
        <taxon>Enterobacterales</taxon>
        <taxon>Gallaecimonadaceae</taxon>
        <taxon>Gallaecimonas</taxon>
    </lineage>
</organism>
<comment type="caution">
    <text evidence="3">The sequence shown here is derived from an EMBL/GenBank/DDBJ whole genome shotgun (WGS) entry which is preliminary data.</text>
</comment>
<dbReference type="AlphaFoldDB" id="K2JDQ1"/>
<dbReference type="eggNOG" id="COG2267">
    <property type="taxonomic scope" value="Bacteria"/>
</dbReference>
<name>K2JDQ1_9GAMM</name>
<dbReference type="Pfam" id="PF12697">
    <property type="entry name" value="Abhydrolase_6"/>
    <property type="match status" value="1"/>
</dbReference>
<sequence>MAISTPVLFLPGTQCDERLWLPLWRLLDLEDRRYVPLQWAETLEQMLSLADYGAEGDRVHLVGFSMGGFIASRFALDNPQQVASLTLIGFDGAGLSQQEQALRQQLVTQLDKGRFKPMTEARLDQMVGQGPNGQGARETVREMEQDLGGSVLKYHLLAASARPDLRPALAKASFPVNIIAAKDDQLAPLAKLEAMHQALAKSRLLVLENSGHMLPLEQPEALAELLTQVWA</sequence>
<evidence type="ECO:0000313" key="4">
    <source>
        <dbReference type="Proteomes" id="UP000006755"/>
    </source>
</evidence>
<dbReference type="InterPro" id="IPR000073">
    <property type="entry name" value="AB_hydrolase_1"/>
</dbReference>
<dbReference type="GO" id="GO:0016787">
    <property type="term" value="F:hydrolase activity"/>
    <property type="evidence" value="ECO:0007669"/>
    <property type="project" value="UniProtKB-KW"/>
</dbReference>
<dbReference type="PRINTS" id="PR00111">
    <property type="entry name" value="ABHYDROLASE"/>
</dbReference>
<dbReference type="RefSeq" id="WP_008486235.1">
    <property type="nucleotide sequence ID" value="NZ_AMRI01000029.1"/>
</dbReference>
<dbReference type="InterPro" id="IPR050266">
    <property type="entry name" value="AB_hydrolase_sf"/>
</dbReference>
<evidence type="ECO:0000259" key="2">
    <source>
        <dbReference type="Pfam" id="PF12697"/>
    </source>
</evidence>
<feature type="domain" description="AB hydrolase-1" evidence="2">
    <location>
        <begin position="7"/>
        <end position="224"/>
    </location>
</feature>
<dbReference type="PANTHER" id="PTHR43798:SF31">
    <property type="entry name" value="AB HYDROLASE SUPERFAMILY PROTEIN YCLE"/>
    <property type="match status" value="1"/>
</dbReference>
<dbReference type="Proteomes" id="UP000006755">
    <property type="component" value="Unassembled WGS sequence"/>
</dbReference>
<dbReference type="STRING" id="745411.B3C1_16536"/>
<dbReference type="GO" id="GO:0016020">
    <property type="term" value="C:membrane"/>
    <property type="evidence" value="ECO:0007669"/>
    <property type="project" value="TreeGrafter"/>
</dbReference>
<reference evidence="3 4" key="1">
    <citation type="journal article" date="2012" name="J. Bacteriol.">
        <title>Genome Sequence of Gallaecimonas xiamenensis Type Strain 3-C-1.</title>
        <authorList>
            <person name="Lai Q."/>
            <person name="Wang L."/>
            <person name="Wang W."/>
            <person name="Shao Z."/>
        </authorList>
    </citation>
    <scope>NUCLEOTIDE SEQUENCE [LARGE SCALE GENOMIC DNA]</scope>
    <source>
        <strain evidence="3 4">3-C-1</strain>
    </source>
</reference>
<dbReference type="SUPFAM" id="SSF53474">
    <property type="entry name" value="alpha/beta-Hydrolases"/>
    <property type="match status" value="1"/>
</dbReference>
<dbReference type="PATRIC" id="fig|745411.4.peg.3258"/>
<gene>
    <name evidence="3" type="ORF">B3C1_16536</name>
</gene>
<dbReference type="Gene3D" id="3.40.50.1820">
    <property type="entry name" value="alpha/beta hydrolase"/>
    <property type="match status" value="1"/>
</dbReference>
<protein>
    <submittedName>
        <fullName evidence="3">Putative hydrolase</fullName>
    </submittedName>
</protein>
<evidence type="ECO:0000256" key="1">
    <source>
        <dbReference type="ARBA" id="ARBA00022801"/>
    </source>
</evidence>
<dbReference type="OrthoDB" id="2086224at2"/>
<dbReference type="EMBL" id="AMRI01000029">
    <property type="protein sequence ID" value="EKE68654.1"/>
    <property type="molecule type" value="Genomic_DNA"/>
</dbReference>
<keyword evidence="1 3" id="KW-0378">Hydrolase</keyword>
<proteinExistence type="predicted"/>